<dbReference type="PANTHER" id="PTHR36122:SF2">
    <property type="entry name" value="NICOTINAMIDE RIBOSIDE TRANSPORTER PNUC"/>
    <property type="match status" value="1"/>
</dbReference>
<evidence type="ECO:0000313" key="9">
    <source>
        <dbReference type="EMBL" id="CAB4675008.1"/>
    </source>
</evidence>
<keyword evidence="3" id="KW-1003">Cell membrane</keyword>
<evidence type="ECO:0000313" key="8">
    <source>
        <dbReference type="EMBL" id="CAB4583832.1"/>
    </source>
</evidence>
<keyword evidence="4 7" id="KW-0812">Transmembrane</keyword>
<dbReference type="NCBIfam" id="TIGR01528">
    <property type="entry name" value="NMN_trans_PnuC"/>
    <property type="match status" value="1"/>
</dbReference>
<dbReference type="EMBL" id="CAEZWY010000089">
    <property type="protein sequence ID" value="CAB4675008.1"/>
    <property type="molecule type" value="Genomic_DNA"/>
</dbReference>
<evidence type="ECO:0000256" key="6">
    <source>
        <dbReference type="ARBA" id="ARBA00023136"/>
    </source>
</evidence>
<dbReference type="Pfam" id="PF04973">
    <property type="entry name" value="NMN_transporter"/>
    <property type="match status" value="1"/>
</dbReference>
<protein>
    <submittedName>
        <fullName evidence="8">Unannotated protein</fullName>
    </submittedName>
</protein>
<feature type="transmembrane region" description="Helical" evidence="7">
    <location>
        <begin position="199"/>
        <end position="216"/>
    </location>
</feature>
<dbReference type="EMBL" id="CAFAAE010000094">
    <property type="protein sequence ID" value="CAB4792546.1"/>
    <property type="molecule type" value="Genomic_DNA"/>
</dbReference>
<evidence type="ECO:0000256" key="2">
    <source>
        <dbReference type="ARBA" id="ARBA00022448"/>
    </source>
</evidence>
<keyword evidence="6 7" id="KW-0472">Membrane</keyword>
<dbReference type="GO" id="GO:0034257">
    <property type="term" value="F:nicotinamide riboside transmembrane transporter activity"/>
    <property type="evidence" value="ECO:0007669"/>
    <property type="project" value="InterPro"/>
</dbReference>
<feature type="transmembrane region" description="Helical" evidence="7">
    <location>
        <begin position="144"/>
        <end position="163"/>
    </location>
</feature>
<evidence type="ECO:0000256" key="1">
    <source>
        <dbReference type="ARBA" id="ARBA00004651"/>
    </source>
</evidence>
<gene>
    <name evidence="8" type="ORF">UFOPK1791_00079</name>
    <name evidence="9" type="ORF">UFOPK2312_00796</name>
    <name evidence="10" type="ORF">UFOPK2982_00688</name>
</gene>
<dbReference type="InterPro" id="IPR006419">
    <property type="entry name" value="NMN_transpt_PnuC"/>
</dbReference>
<organism evidence="8">
    <name type="scientific">freshwater metagenome</name>
    <dbReference type="NCBI Taxonomy" id="449393"/>
    <lineage>
        <taxon>unclassified sequences</taxon>
        <taxon>metagenomes</taxon>
        <taxon>ecological metagenomes</taxon>
    </lineage>
</organism>
<keyword evidence="2" id="KW-0813">Transport</keyword>
<feature type="transmembrane region" description="Helical" evidence="7">
    <location>
        <begin position="45"/>
        <end position="67"/>
    </location>
</feature>
<dbReference type="AlphaFoldDB" id="A0A6J6F4N2"/>
<evidence type="ECO:0000313" key="10">
    <source>
        <dbReference type="EMBL" id="CAB4792546.1"/>
    </source>
</evidence>
<comment type="subcellular location">
    <subcellularLocation>
        <location evidence="1">Cell membrane</location>
        <topology evidence="1">Multi-pass membrane protein</topology>
    </subcellularLocation>
</comment>
<evidence type="ECO:0000256" key="7">
    <source>
        <dbReference type="SAM" id="Phobius"/>
    </source>
</evidence>
<keyword evidence="5 7" id="KW-1133">Transmembrane helix</keyword>
<name>A0A6J6F4N2_9ZZZZ</name>
<dbReference type="GO" id="GO:0005886">
    <property type="term" value="C:plasma membrane"/>
    <property type="evidence" value="ECO:0007669"/>
    <property type="project" value="UniProtKB-SubCell"/>
</dbReference>
<feature type="transmembrane region" description="Helical" evidence="7">
    <location>
        <begin position="73"/>
        <end position="94"/>
    </location>
</feature>
<reference evidence="8" key="1">
    <citation type="submission" date="2020-05" db="EMBL/GenBank/DDBJ databases">
        <authorList>
            <person name="Chiriac C."/>
            <person name="Salcher M."/>
            <person name="Ghai R."/>
            <person name="Kavagutti S V."/>
        </authorList>
    </citation>
    <scope>NUCLEOTIDE SEQUENCE</scope>
</reference>
<evidence type="ECO:0000256" key="5">
    <source>
        <dbReference type="ARBA" id="ARBA00022989"/>
    </source>
</evidence>
<feature type="transmembrane region" description="Helical" evidence="7">
    <location>
        <begin position="170"/>
        <end position="187"/>
    </location>
</feature>
<feature type="transmembrane region" description="Helical" evidence="7">
    <location>
        <begin position="121"/>
        <end position="138"/>
    </location>
</feature>
<proteinExistence type="predicted"/>
<accession>A0A6J6F4N2</accession>
<evidence type="ECO:0000256" key="4">
    <source>
        <dbReference type="ARBA" id="ARBA00022692"/>
    </source>
</evidence>
<dbReference type="PANTHER" id="PTHR36122">
    <property type="entry name" value="NICOTINAMIDE RIBOSIDE TRANSPORTER PNUC"/>
    <property type="match status" value="1"/>
</dbReference>
<dbReference type="EMBL" id="CAEZUF010000003">
    <property type="protein sequence ID" value="CAB4583832.1"/>
    <property type="molecule type" value="Genomic_DNA"/>
</dbReference>
<evidence type="ECO:0000256" key="3">
    <source>
        <dbReference type="ARBA" id="ARBA00022475"/>
    </source>
</evidence>
<sequence>MSVLKWLFEAQIHFGSKSIAWREVIGGTLGLTSAVLGMRRKVSAWPVGIIGDALLFTVFLGAIFSFGDDKEHANFYGQAGRNLLLIVVSVYGWIRWSSSRKENKSTKPAVTPRWTTVREKMVIAPLLILFYLLSFQIFKSLGESGTWLFVDTWIFTGTALATFGMSRGYVEFWLVWVAVDLVGVPFAFKNGYYPTGTLYAIYLPFVIWGFISWLKISKQESISIK</sequence>